<proteinExistence type="predicted"/>
<evidence type="ECO:0000313" key="1">
    <source>
        <dbReference type="EMBL" id="RRT59440.1"/>
    </source>
</evidence>
<dbReference type="Pfam" id="PF00022">
    <property type="entry name" value="Actin"/>
    <property type="match status" value="1"/>
</dbReference>
<sequence>YTKIGFAGNVEPSFVIPSVVAVNESFLNQSEGRNMGNYIAQYNAGIMADLDFFIGEEAVSQSRASGIYNLSYPIQNSQVHIYYDACELIVCLQVTNWDTMEKFWQQCIYNYLSCDPEDHYFLLTESPITFPEDREYMGEIMFETFNVPGLYIALQPVLALSAGCSTPKVSCVYTEDLKMG</sequence>
<dbReference type="InterPro" id="IPR043129">
    <property type="entry name" value="ATPase_NBD"/>
</dbReference>
<gene>
    <name evidence="1" type="ORF">B296_00039581</name>
</gene>
<accession>A0A426Z622</accession>
<dbReference type="SUPFAM" id="SSF53067">
    <property type="entry name" value="Actin-like ATPase domain"/>
    <property type="match status" value="1"/>
</dbReference>
<feature type="non-terminal residue" evidence="1">
    <location>
        <position position="1"/>
    </location>
</feature>
<name>A0A426Z622_ENSVE</name>
<reference evidence="1 2" key="1">
    <citation type="journal article" date="2014" name="Agronomy (Basel)">
        <title>A Draft Genome Sequence for Ensete ventricosum, the Drought-Tolerant Tree Against Hunger.</title>
        <authorList>
            <person name="Harrison J."/>
            <person name="Moore K.A."/>
            <person name="Paszkiewicz K."/>
            <person name="Jones T."/>
            <person name="Grant M."/>
            <person name="Ambacheew D."/>
            <person name="Muzemil S."/>
            <person name="Studholme D.J."/>
        </authorList>
    </citation>
    <scope>NUCLEOTIDE SEQUENCE [LARGE SCALE GENOMIC DNA]</scope>
</reference>
<dbReference type="PANTHER" id="PTHR11937">
    <property type="entry name" value="ACTIN"/>
    <property type="match status" value="1"/>
</dbReference>
<protein>
    <submittedName>
        <fullName evidence="1">Uncharacterized protein</fullName>
    </submittedName>
</protein>
<comment type="caution">
    <text evidence="1">The sequence shown here is derived from an EMBL/GenBank/DDBJ whole genome shotgun (WGS) entry which is preliminary data.</text>
</comment>
<organism evidence="1 2">
    <name type="scientific">Ensete ventricosum</name>
    <name type="common">Abyssinian banana</name>
    <name type="synonym">Musa ensete</name>
    <dbReference type="NCBI Taxonomy" id="4639"/>
    <lineage>
        <taxon>Eukaryota</taxon>
        <taxon>Viridiplantae</taxon>
        <taxon>Streptophyta</taxon>
        <taxon>Embryophyta</taxon>
        <taxon>Tracheophyta</taxon>
        <taxon>Spermatophyta</taxon>
        <taxon>Magnoliopsida</taxon>
        <taxon>Liliopsida</taxon>
        <taxon>Zingiberales</taxon>
        <taxon>Musaceae</taxon>
        <taxon>Ensete</taxon>
    </lineage>
</organism>
<dbReference type="InterPro" id="IPR004000">
    <property type="entry name" value="Actin"/>
</dbReference>
<dbReference type="Gene3D" id="3.30.420.40">
    <property type="match status" value="1"/>
</dbReference>
<dbReference type="EMBL" id="AMZH03008209">
    <property type="protein sequence ID" value="RRT59440.1"/>
    <property type="molecule type" value="Genomic_DNA"/>
</dbReference>
<dbReference type="Proteomes" id="UP000287651">
    <property type="component" value="Unassembled WGS sequence"/>
</dbReference>
<dbReference type="AlphaFoldDB" id="A0A426Z622"/>
<dbReference type="FunFam" id="3.30.420.40:FF:000672">
    <property type="entry name" value="Predicted protein"/>
    <property type="match status" value="1"/>
</dbReference>
<evidence type="ECO:0000313" key="2">
    <source>
        <dbReference type="Proteomes" id="UP000287651"/>
    </source>
</evidence>